<dbReference type="InterPro" id="IPR051957">
    <property type="entry name" value="CRISP-LCCL_domain"/>
</dbReference>
<evidence type="ECO:0000256" key="1">
    <source>
        <dbReference type="SAM" id="Phobius"/>
    </source>
</evidence>
<evidence type="ECO:0000313" key="3">
    <source>
        <dbReference type="EMBL" id="KAG0150943.1"/>
    </source>
</evidence>
<gene>
    <name evidence="3" type="ORF">CROQUDRAFT_668274</name>
</gene>
<keyword evidence="1" id="KW-0472">Membrane</keyword>
<comment type="caution">
    <text evidence="3">The sequence shown here is derived from an EMBL/GenBank/DDBJ whole genome shotgun (WGS) entry which is preliminary data.</text>
</comment>
<dbReference type="PANTHER" id="PTHR31331:SF1">
    <property type="entry name" value="CYSTEINE RICH SECRETORY PROTEIN LCCL DOMAIN CONTAINING 2"/>
    <property type="match status" value="1"/>
</dbReference>
<dbReference type="InterPro" id="IPR036609">
    <property type="entry name" value="LCCL_sf"/>
</dbReference>
<dbReference type="Pfam" id="PF03815">
    <property type="entry name" value="LCCL"/>
    <property type="match status" value="1"/>
</dbReference>
<name>A0A9P6NRL4_9BASI</name>
<feature type="domain" description="LCCL" evidence="2">
    <location>
        <begin position="173"/>
        <end position="225"/>
    </location>
</feature>
<feature type="transmembrane region" description="Helical" evidence="1">
    <location>
        <begin position="373"/>
        <end position="394"/>
    </location>
</feature>
<sequence>MSLEISSDLEYGRSGSDKLQPVSIQRHLDTYSQALFNSLLPRTLSNWLDGPSDPPQSDSLSSSFPRIEGALARSPLAYARFPALTWVLIFFTFLANLLLVHHSWYASDSDTFTFIGCTATFWLKDAGCGLDGKVCAPFDNSSLAFRCPSRCASVTLLNPRTIGDRSINYQPLVVGSGPYRADSFICQAAIHAGFVSNRHGGCGVVRMVGESDEFVGEKANGIQSLPFDASFPSAFEFEELPNDSTCNDRWDLILAFNLFVTFFFGIVLRPKPAIFYCILVWVGYWTNVFATDPNESPPNVSEAMSNFLPYLFVCWSFWRVAWKRVMKTFETHSMSFESALYYLPAWWLGALVNLTAGWVPIDRLMVHDVQQKPGGVAAVIVLGIFVCCLVFIQVRSLRRSGQLKSLVKGYTVVMGILFCLSIIPGYTLRLHHYLTAIFFTPLTAVPTRLSAIIQAFLLGLLQNGLARWSFASILEQASSLIGDGALGSPVPNFLPNLTSWAPIPEDLRANFDSFALLLDDVLRYVGPNTWIEVPQTWAPGSNHYLRLAFASSQTSGVYGDFSKPATFVVPSNSSLGLVLQQAA</sequence>
<feature type="transmembrane region" description="Helical" evidence="1">
    <location>
        <begin position="250"/>
        <end position="268"/>
    </location>
</feature>
<proteinExistence type="predicted"/>
<reference evidence="3" key="1">
    <citation type="submission" date="2013-11" db="EMBL/GenBank/DDBJ databases">
        <title>Genome sequence of the fusiform rust pathogen reveals effectors for host alternation and coevolution with pine.</title>
        <authorList>
            <consortium name="DOE Joint Genome Institute"/>
            <person name="Smith K."/>
            <person name="Pendleton A."/>
            <person name="Kubisiak T."/>
            <person name="Anderson C."/>
            <person name="Salamov A."/>
            <person name="Aerts A."/>
            <person name="Riley R."/>
            <person name="Clum A."/>
            <person name="Lindquist E."/>
            <person name="Ence D."/>
            <person name="Campbell M."/>
            <person name="Kronenberg Z."/>
            <person name="Feau N."/>
            <person name="Dhillon B."/>
            <person name="Hamelin R."/>
            <person name="Burleigh J."/>
            <person name="Smith J."/>
            <person name="Yandell M."/>
            <person name="Nelson C."/>
            <person name="Grigoriev I."/>
            <person name="Davis J."/>
        </authorList>
    </citation>
    <scope>NUCLEOTIDE SEQUENCE</scope>
    <source>
        <strain evidence="3">G11</strain>
    </source>
</reference>
<keyword evidence="1" id="KW-1133">Transmembrane helix</keyword>
<dbReference type="Proteomes" id="UP000886653">
    <property type="component" value="Unassembled WGS sequence"/>
</dbReference>
<dbReference type="PROSITE" id="PS50820">
    <property type="entry name" value="LCCL"/>
    <property type="match status" value="1"/>
</dbReference>
<feature type="transmembrane region" description="Helical" evidence="1">
    <location>
        <begin position="83"/>
        <end position="105"/>
    </location>
</feature>
<feature type="transmembrane region" description="Helical" evidence="1">
    <location>
        <begin position="341"/>
        <end position="361"/>
    </location>
</feature>
<feature type="transmembrane region" description="Helical" evidence="1">
    <location>
        <begin position="273"/>
        <end position="291"/>
    </location>
</feature>
<accession>A0A9P6NRL4</accession>
<dbReference type="AlphaFoldDB" id="A0A9P6NRL4"/>
<feature type="transmembrane region" description="Helical" evidence="1">
    <location>
        <begin position="406"/>
        <end position="427"/>
    </location>
</feature>
<evidence type="ECO:0000313" key="4">
    <source>
        <dbReference type="Proteomes" id="UP000886653"/>
    </source>
</evidence>
<organism evidence="3 4">
    <name type="scientific">Cronartium quercuum f. sp. fusiforme G11</name>
    <dbReference type="NCBI Taxonomy" id="708437"/>
    <lineage>
        <taxon>Eukaryota</taxon>
        <taxon>Fungi</taxon>
        <taxon>Dikarya</taxon>
        <taxon>Basidiomycota</taxon>
        <taxon>Pucciniomycotina</taxon>
        <taxon>Pucciniomycetes</taxon>
        <taxon>Pucciniales</taxon>
        <taxon>Coleosporiaceae</taxon>
        <taxon>Cronartium</taxon>
    </lineage>
</organism>
<dbReference type="SUPFAM" id="SSF69848">
    <property type="entry name" value="LCCL domain"/>
    <property type="match status" value="1"/>
</dbReference>
<keyword evidence="1" id="KW-0812">Transmembrane</keyword>
<protein>
    <recommendedName>
        <fullName evidence="2">LCCL domain-containing protein</fullName>
    </recommendedName>
</protein>
<dbReference type="PANTHER" id="PTHR31331">
    <property type="entry name" value="LCCL DOMAIN PROTEIN (AFU_ORTHOLOGUE AFUA_5G08630)"/>
    <property type="match status" value="1"/>
</dbReference>
<feature type="transmembrane region" description="Helical" evidence="1">
    <location>
        <begin position="303"/>
        <end position="321"/>
    </location>
</feature>
<dbReference type="Gene3D" id="2.170.130.20">
    <property type="entry name" value="LCCL-like domain"/>
    <property type="match status" value="1"/>
</dbReference>
<dbReference type="SMART" id="SM00603">
    <property type="entry name" value="LCCL"/>
    <property type="match status" value="1"/>
</dbReference>
<dbReference type="InterPro" id="IPR004043">
    <property type="entry name" value="LCCL"/>
</dbReference>
<keyword evidence="4" id="KW-1185">Reference proteome</keyword>
<dbReference type="OrthoDB" id="441660at2759"/>
<dbReference type="EMBL" id="MU167216">
    <property type="protein sequence ID" value="KAG0150943.1"/>
    <property type="molecule type" value="Genomic_DNA"/>
</dbReference>
<feature type="transmembrane region" description="Helical" evidence="1">
    <location>
        <begin position="433"/>
        <end position="461"/>
    </location>
</feature>
<evidence type="ECO:0000259" key="2">
    <source>
        <dbReference type="PROSITE" id="PS50820"/>
    </source>
</evidence>